<keyword evidence="7" id="KW-1185">Reference proteome</keyword>
<dbReference type="EMBL" id="JAAGOB010000008">
    <property type="protein sequence ID" value="NED96811.1"/>
    <property type="molecule type" value="Genomic_DNA"/>
</dbReference>
<dbReference type="InterPro" id="IPR033640">
    <property type="entry name" value="FAR_C"/>
</dbReference>
<feature type="region of interest" description="Disordered" evidence="4">
    <location>
        <begin position="736"/>
        <end position="776"/>
    </location>
</feature>
<proteinExistence type="inferred from homology"/>
<dbReference type="GO" id="GO:0080019">
    <property type="term" value="F:alcohol-forming very long-chain fatty acyl-CoA reductase activity"/>
    <property type="evidence" value="ECO:0007669"/>
    <property type="project" value="InterPro"/>
</dbReference>
<dbReference type="Gene3D" id="1.20.1440.100">
    <property type="entry name" value="SG protein - dephosphorylation function"/>
    <property type="match status" value="1"/>
</dbReference>
<reference evidence="6 7" key="1">
    <citation type="submission" date="2020-02" db="EMBL/GenBank/DDBJ databases">
        <authorList>
            <person name="Li X.-J."/>
            <person name="Feng X.-M."/>
        </authorList>
    </citation>
    <scope>NUCLEOTIDE SEQUENCE [LARGE SCALE GENOMIC DNA]</scope>
    <source>
        <strain evidence="6 7">CGMCC 4.7225</strain>
    </source>
</reference>
<evidence type="ECO:0000256" key="1">
    <source>
        <dbReference type="ARBA" id="ARBA00005928"/>
    </source>
</evidence>
<dbReference type="PANTHER" id="PTHR11011:SF45">
    <property type="entry name" value="FATTY ACYL-COA REDUCTASE CG8306-RELATED"/>
    <property type="match status" value="1"/>
</dbReference>
<accession>A0A6N9YP22</accession>
<comment type="caution">
    <text evidence="6">The sequence shown here is derived from an EMBL/GenBank/DDBJ whole genome shotgun (WGS) entry which is preliminary data.</text>
</comment>
<dbReference type="InterPro" id="IPR013120">
    <property type="entry name" value="FAR_NAD-bd"/>
</dbReference>
<evidence type="ECO:0000313" key="7">
    <source>
        <dbReference type="Proteomes" id="UP000469185"/>
    </source>
</evidence>
<dbReference type="AlphaFoldDB" id="A0A6N9YP22"/>
<dbReference type="Pfam" id="PF07993">
    <property type="entry name" value="NAD_binding_4"/>
    <property type="match status" value="1"/>
</dbReference>
<sequence length="776" mass="85990">MTTPWGSLSGTHILLTGATGFVGQAVLERLLSTHPDCRISLIIRPRGSLSAEDRLTRLLRKPAFRPWRHAVGASEADRIVSERVTVISGDLESPPALPADLDTVIHGASAVTFDSPIDVAFGTNVGGARGLYRALQEAGATPHVIHVSTAYVGGLRKGITPEASLTHDVDWRAEDEAARQARQSIESASRQPDVLRRVLEKARAEHGKAGPLAVARAAELARQEWITERLVDQGRLRAQSVGWTDVYTFTKALAERAAEDLWPAAGQRLSVLRPTIIESALRHPYPGWIDGFKVADPLILAYGRGQLPDFPALPDSILDIIPVDFVVNAILAAAATPPEARSTRYLQVGSGASNPLAFHEMYRNVHEYFVRTPLVSDGRRVDVPEWTLAGDRRVERTVRQRVAMVSSADWVLTRLPMTARSRGWADRVHRLQRGLTSLRKLTDLYRPYVQTEIVFDDSCTRELLESIPPELRDERGFDVRSIDWSEYLQEVHFPAIVALNRTSTSRPAASRPDRMLPVRGDALAVFDLEGTVLDWNLIEQYLWLCRAVMPAARWPKEIGSLAVSMPGYVRSELRDRGEFIRAFARRYQGFPPDEIRRHALNGFGRAVRQRLLPDAIARVQAHRNAGHRTVLVTGSIDMLVEPLAPMFDDVVAGRMHEAGGALTGYLDAPPLVDEARAAWLAKYAEEHGADLRHSYGYGDSHADVAWLQTLGHPAAVNPDNRLYRHARKHRWTIVDWGRTPTADPGPGRPSLPGLSRLARPWTGNRPEPGEGSSRGL</sequence>
<dbReference type="InterPro" id="IPR036412">
    <property type="entry name" value="HAD-like_sf"/>
</dbReference>
<dbReference type="InterPro" id="IPR026055">
    <property type="entry name" value="FAR"/>
</dbReference>
<feature type="domain" description="Thioester reductase (TE)" evidence="5">
    <location>
        <begin position="15"/>
        <end position="330"/>
    </location>
</feature>
<gene>
    <name evidence="6" type="ORF">G1H11_15990</name>
</gene>
<feature type="compositionally biased region" description="Low complexity" evidence="4">
    <location>
        <begin position="744"/>
        <end position="757"/>
    </location>
</feature>
<evidence type="ECO:0000256" key="4">
    <source>
        <dbReference type="SAM" id="MobiDB-lite"/>
    </source>
</evidence>
<evidence type="ECO:0000259" key="5">
    <source>
        <dbReference type="Pfam" id="PF07993"/>
    </source>
</evidence>
<dbReference type="Gene3D" id="3.40.50.1000">
    <property type="entry name" value="HAD superfamily/HAD-like"/>
    <property type="match status" value="1"/>
</dbReference>
<protein>
    <submittedName>
        <fullName evidence="6">NAD-dependent epimerase/dehydratase family protein</fullName>
    </submittedName>
</protein>
<dbReference type="Gene3D" id="3.40.50.720">
    <property type="entry name" value="NAD(P)-binding Rossmann-like Domain"/>
    <property type="match status" value="1"/>
</dbReference>
<evidence type="ECO:0000313" key="6">
    <source>
        <dbReference type="EMBL" id="NED96811.1"/>
    </source>
</evidence>
<dbReference type="RefSeq" id="WP_163819588.1">
    <property type="nucleotide sequence ID" value="NZ_JAAGOB010000008.1"/>
</dbReference>
<evidence type="ECO:0000256" key="3">
    <source>
        <dbReference type="ARBA" id="ARBA00023098"/>
    </source>
</evidence>
<dbReference type="GO" id="GO:0010345">
    <property type="term" value="P:suberin biosynthetic process"/>
    <property type="evidence" value="ECO:0007669"/>
    <property type="project" value="TreeGrafter"/>
</dbReference>
<dbReference type="Pfam" id="PF12710">
    <property type="entry name" value="HAD"/>
    <property type="match status" value="1"/>
</dbReference>
<dbReference type="Proteomes" id="UP000469185">
    <property type="component" value="Unassembled WGS sequence"/>
</dbReference>
<dbReference type="GO" id="GO:0035336">
    <property type="term" value="P:long-chain fatty-acyl-CoA metabolic process"/>
    <property type="evidence" value="ECO:0007669"/>
    <property type="project" value="TreeGrafter"/>
</dbReference>
<dbReference type="SUPFAM" id="SSF56784">
    <property type="entry name" value="HAD-like"/>
    <property type="match status" value="1"/>
</dbReference>
<keyword evidence="2" id="KW-0444">Lipid biosynthesis</keyword>
<organism evidence="6 7">
    <name type="scientific">Phytoactinopolyspora alkaliphila</name>
    <dbReference type="NCBI Taxonomy" id="1783498"/>
    <lineage>
        <taxon>Bacteria</taxon>
        <taxon>Bacillati</taxon>
        <taxon>Actinomycetota</taxon>
        <taxon>Actinomycetes</taxon>
        <taxon>Jiangellales</taxon>
        <taxon>Jiangellaceae</taxon>
        <taxon>Phytoactinopolyspora</taxon>
    </lineage>
</organism>
<dbReference type="PANTHER" id="PTHR11011">
    <property type="entry name" value="MALE STERILITY PROTEIN 2-RELATED"/>
    <property type="match status" value="1"/>
</dbReference>
<evidence type="ECO:0000256" key="2">
    <source>
        <dbReference type="ARBA" id="ARBA00022516"/>
    </source>
</evidence>
<dbReference type="CDD" id="cd09071">
    <property type="entry name" value="FAR_C"/>
    <property type="match status" value="1"/>
</dbReference>
<keyword evidence="3" id="KW-0443">Lipid metabolism</keyword>
<name>A0A6N9YP22_9ACTN</name>
<dbReference type="InterPro" id="IPR036291">
    <property type="entry name" value="NAD(P)-bd_dom_sf"/>
</dbReference>
<dbReference type="SUPFAM" id="SSF51735">
    <property type="entry name" value="NAD(P)-binding Rossmann-fold domains"/>
    <property type="match status" value="1"/>
</dbReference>
<comment type="similarity">
    <text evidence="1">Belongs to the fatty acyl-CoA reductase family.</text>
</comment>
<dbReference type="InterPro" id="IPR023214">
    <property type="entry name" value="HAD_sf"/>
</dbReference>